<dbReference type="AlphaFoldDB" id="A0A0D2JUN8"/>
<accession>A0A0D2JUN8</accession>
<evidence type="ECO:0000313" key="4">
    <source>
        <dbReference type="Proteomes" id="UP000032233"/>
    </source>
</evidence>
<evidence type="ECO:0000313" key="3">
    <source>
        <dbReference type="EMBL" id="KIX13245.1"/>
    </source>
</evidence>
<protein>
    <submittedName>
        <fullName evidence="3">Uncharacterized protein</fullName>
    </submittedName>
</protein>
<dbReference type="OrthoDB" id="4312432at2"/>
<dbReference type="RefSeq" id="WP_044349532.1">
    <property type="nucleotide sequence ID" value="NZ_AZAC01000017.1"/>
</dbReference>
<feature type="region of interest" description="Disordered" evidence="2">
    <location>
        <begin position="305"/>
        <end position="326"/>
    </location>
</feature>
<comment type="caution">
    <text evidence="3">The sequence shown here is derived from an EMBL/GenBank/DDBJ whole genome shotgun (WGS) entry which is preliminary data.</text>
</comment>
<evidence type="ECO:0000256" key="2">
    <source>
        <dbReference type="SAM" id="MobiDB-lite"/>
    </source>
</evidence>
<feature type="compositionally biased region" description="Acidic residues" evidence="2">
    <location>
        <begin position="313"/>
        <end position="326"/>
    </location>
</feature>
<feature type="region of interest" description="Disordered" evidence="2">
    <location>
        <begin position="594"/>
        <end position="616"/>
    </location>
</feature>
<evidence type="ECO:0000256" key="1">
    <source>
        <dbReference type="SAM" id="Coils"/>
    </source>
</evidence>
<name>A0A0D2JUN8_9BACT</name>
<feature type="coiled-coil region" evidence="1">
    <location>
        <begin position="809"/>
        <end position="836"/>
    </location>
</feature>
<gene>
    <name evidence="3" type="ORF">X474_14610</name>
</gene>
<sequence>MTTVKGCVKVKETGDPMDGLVVAVFFGKMGVTTPMNKPTSAGFWKADPQSLGSSITDLNGAFEVQINPDALEKIKGSQNVRMLLAVMAPATAQTAKATTSESLRARLLHWVELPKLRPGQTEACVIRVLEKQLDGFGLVSRNRKPKDNIKRIAERRIQAEHDSEELRLRIREGLAPLRSKRINLRRKTADAARLFASQFNAVPKKALTHANFILSRDQAEAAQQDAVRDGLLTMAQGAERIASIGAVYLDDNDLSSIGVAVAPVVGRAVQVDGEQLCRLLSERRGGTELVRVHGLLEAYKAASEAADRLDGQTTEEEETGDSTDEALPVEERLEASEAARQRVLGQIKDMPLATGSDGREFQPLTREELNALLPTVQLRAGPADTPAFHDFYSLQIAFPHVWTEAFDGELREEIEELYKLYVEINEEYGSVELPEVELGERDDLLRFLAQLRKLDSETDEPVPEWAEQNFNCTLGEWNSLSEAQKLELLELFYEYHDPTLHPGLREAVMHKALDLISAAAGYKTRLARLLGQVAIRINEPYAFHHFVPDTVNFGILLTYRQNWLPGPYQVGDLVATIPLAPGEKRKYTTKENVKRTRSQTELEKALASKSTEATTTRRAEAEITEKAMMRSNFQMTAEGTFRFGIGEISSGTQFGIDQSQESSRIKRDFREAVLKASQEYRHDRSLEVRTTDEVTTEATTSGELINPNNELTVTYLLYELERQYRISERIHRVTPVILVAQKIPNPNEITESWLLSHEWILRRVILDDTLRPALDYLSEAFAGEEVSVQVRKAVWEKQVALVSDLEGKVKGLKEARDVLRGRLIEAEEEISRLESVEEASKASRILRGIFTFGLSELAPSPGEAALADATSMQESLEKRLEYLEEYLTESQERLSSGQEALNEATNAYTRVIETQTNRRVAIDQLRVHVKENILYYMQAIWDHEPPDQRFFRLYHIMVDLPESSTRTVNLRRASEAEIEMGIPSISHAGKKYILEYDPPEPPDPDNPNQKRLVEIADLDHPLGYKGNYIMFSLKECLYLTNFMMREFFDDYFGVRDPDVAANFSIEELLAYTEALIREGSLTEDQRAALQAIVMTKLKHPRRDSELVVVPTGELYMEALLGEHALLEEYKLNHRFFDMAKARAEWREVEIENLRRAFRLLKEEPDLDDPDIDENIVVKGAGDITVDTP</sequence>
<keyword evidence="4" id="KW-1185">Reference proteome</keyword>
<dbReference type="Proteomes" id="UP000032233">
    <property type="component" value="Unassembled WGS sequence"/>
</dbReference>
<proteinExistence type="predicted"/>
<reference evidence="3 4" key="1">
    <citation type="submission" date="2013-11" db="EMBL/GenBank/DDBJ databases">
        <title>Metagenomic analysis of a methanogenic consortium involved in long chain n-alkane degradation.</title>
        <authorList>
            <person name="Davidova I.A."/>
            <person name="Callaghan A.V."/>
            <person name="Wawrik B."/>
            <person name="Pruitt S."/>
            <person name="Marks C."/>
            <person name="Duncan K.E."/>
            <person name="Suflita J.M."/>
        </authorList>
    </citation>
    <scope>NUCLEOTIDE SEQUENCE [LARGE SCALE GENOMIC DNA]</scope>
    <source>
        <strain evidence="3 4">SPR</strain>
    </source>
</reference>
<dbReference type="InParanoid" id="A0A0D2JUN8"/>
<organism evidence="3 4">
    <name type="scientific">Dethiosulfatarculus sandiegensis</name>
    <dbReference type="NCBI Taxonomy" id="1429043"/>
    <lineage>
        <taxon>Bacteria</taxon>
        <taxon>Pseudomonadati</taxon>
        <taxon>Thermodesulfobacteriota</taxon>
        <taxon>Desulfarculia</taxon>
        <taxon>Desulfarculales</taxon>
        <taxon>Desulfarculaceae</taxon>
        <taxon>Dethiosulfatarculus</taxon>
    </lineage>
</organism>
<dbReference type="EMBL" id="AZAC01000017">
    <property type="protein sequence ID" value="KIX13245.1"/>
    <property type="molecule type" value="Genomic_DNA"/>
</dbReference>
<dbReference type="STRING" id="1429043.X474_14610"/>
<feature type="compositionally biased region" description="Basic and acidic residues" evidence="2">
    <location>
        <begin position="594"/>
        <end position="606"/>
    </location>
</feature>
<keyword evidence="1" id="KW-0175">Coiled coil</keyword>